<dbReference type="InterPro" id="IPR034141">
    <property type="entry name" value="TOPRIM_RNase_M5-like"/>
</dbReference>
<dbReference type="Proteomes" id="UP000190229">
    <property type="component" value="Unassembled WGS sequence"/>
</dbReference>
<dbReference type="PANTHER" id="PTHR39156:SF2">
    <property type="entry name" value="DNA PRIMASE (BACTERIAL TYPE) AND SMALL PRIMASE-LIKE PROTEINS"/>
    <property type="match status" value="1"/>
</dbReference>
<sequence>MEKIREVIVVEGLHDRDRVQKAVDADVIVTGGSHIKRQVFDDLARVAKTRGIIILTDPDHAGERIRRELAMRFPHAKHAYLPRREAINKDDVGVENATREAIHIALALVRTPMEQSNPEILWEDLVRAGLVGKQNSAAQRERMGEALRIGYANAKTFFKRCQALGVTREEWDRARARIAESNAAKEEFTR</sequence>
<organism evidence="14 15">
    <name type="scientific">Ferroacidibacillus organovorans</name>
    <dbReference type="NCBI Taxonomy" id="1765683"/>
    <lineage>
        <taxon>Bacteria</taxon>
        <taxon>Bacillati</taxon>
        <taxon>Bacillota</taxon>
        <taxon>Bacilli</taxon>
        <taxon>Bacillales</taxon>
        <taxon>Alicyclobacillaceae</taxon>
        <taxon>Ferroacidibacillus</taxon>
    </lineage>
</organism>
<dbReference type="EC" id="3.1.26.8" evidence="11 12"/>
<comment type="catalytic activity">
    <reaction evidence="11">
        <text>Endonucleolytic cleavage of RNA, removing 21 and 42 nucleotides, respectively, from the 5'- and 3'-termini of a 5S-rRNA precursor.</text>
        <dbReference type="EC" id="3.1.26.8"/>
    </reaction>
</comment>
<dbReference type="PROSITE" id="PS50880">
    <property type="entry name" value="TOPRIM"/>
    <property type="match status" value="1"/>
</dbReference>
<keyword evidence="7 11" id="KW-0255">Endonuclease</keyword>
<evidence type="ECO:0000256" key="10">
    <source>
        <dbReference type="ARBA" id="ARBA00022884"/>
    </source>
</evidence>
<dbReference type="RefSeq" id="WP_079290049.1">
    <property type="nucleotide sequence ID" value="NZ_MWPS01000012.1"/>
</dbReference>
<dbReference type="GO" id="GO:0046872">
    <property type="term" value="F:metal ion binding"/>
    <property type="evidence" value="ECO:0007669"/>
    <property type="project" value="UniProtKB-KW"/>
</dbReference>
<comment type="subcellular location">
    <subcellularLocation>
        <location evidence="11">Cytoplasm</location>
    </subcellularLocation>
</comment>
<dbReference type="Pfam" id="PF01751">
    <property type="entry name" value="Toprim"/>
    <property type="match status" value="1"/>
</dbReference>
<reference evidence="14 15" key="1">
    <citation type="submission" date="2017-02" db="EMBL/GenBank/DDBJ databases">
        <title>Draft genome of Acidibacillus ferrooxidans Huett2.</title>
        <authorList>
            <person name="Schopf S."/>
        </authorList>
    </citation>
    <scope>NUCLEOTIDE SEQUENCE [LARGE SCALE GENOMIC DNA]</scope>
    <source>
        <strain evidence="14 15">Huett2</strain>
    </source>
</reference>
<keyword evidence="5" id="KW-0479">Metal-binding</keyword>
<dbReference type="Gene3D" id="3.40.1360.10">
    <property type="match status" value="1"/>
</dbReference>
<accession>A0A1V4EVR6</accession>
<dbReference type="CDD" id="cd01027">
    <property type="entry name" value="TOPRIM_RNase_M5_like"/>
    <property type="match status" value="1"/>
</dbReference>
<evidence type="ECO:0000256" key="7">
    <source>
        <dbReference type="ARBA" id="ARBA00022759"/>
    </source>
</evidence>
<evidence type="ECO:0000256" key="4">
    <source>
        <dbReference type="ARBA" id="ARBA00022722"/>
    </source>
</evidence>
<comment type="caution">
    <text evidence="14">The sequence shown here is derived from an EMBL/GenBank/DDBJ whole genome shotgun (WGS) entry which is preliminary data.</text>
</comment>
<feature type="domain" description="Toprim" evidence="13">
    <location>
        <begin position="5"/>
        <end position="88"/>
    </location>
</feature>
<evidence type="ECO:0000256" key="8">
    <source>
        <dbReference type="ARBA" id="ARBA00022801"/>
    </source>
</evidence>
<evidence type="ECO:0000313" key="14">
    <source>
        <dbReference type="EMBL" id="OPG16854.1"/>
    </source>
</evidence>
<evidence type="ECO:0000256" key="3">
    <source>
        <dbReference type="ARBA" id="ARBA00022552"/>
    </source>
</evidence>
<protein>
    <recommendedName>
        <fullName evidence="11 12">Ribonuclease M5</fullName>
        <ecNumber evidence="11 12">3.1.26.8</ecNumber>
    </recommendedName>
    <alternativeName>
        <fullName evidence="11">RNase M5</fullName>
    </alternativeName>
    <alternativeName>
        <fullName evidence="11">Ribosomal RNA terminal maturase M5</fullName>
    </alternativeName>
</protein>
<dbReference type="Pfam" id="PF13331">
    <property type="entry name" value="DUF4093"/>
    <property type="match status" value="1"/>
</dbReference>
<evidence type="ECO:0000256" key="1">
    <source>
        <dbReference type="ARBA" id="ARBA00022490"/>
    </source>
</evidence>
<keyword evidence="6 11" id="KW-0699">rRNA-binding</keyword>
<evidence type="ECO:0000256" key="5">
    <source>
        <dbReference type="ARBA" id="ARBA00022723"/>
    </source>
</evidence>
<dbReference type="GO" id="GO:0006364">
    <property type="term" value="P:rRNA processing"/>
    <property type="evidence" value="ECO:0007669"/>
    <property type="project" value="UniProtKB-UniRule"/>
</dbReference>
<name>A0A1V4EVR6_9BACL</name>
<dbReference type="PANTHER" id="PTHR39156">
    <property type="entry name" value="RIBONUCLEASE M5"/>
    <property type="match status" value="1"/>
</dbReference>
<dbReference type="HAMAP" id="MF_01469">
    <property type="entry name" value="RNase_M5"/>
    <property type="match status" value="1"/>
</dbReference>
<comment type="function">
    <text evidence="11">Required for correct processing of both the 5' and 3' ends of 5S rRNA precursor. Cleaves both sides of a double-stranded region yielding mature 5S rRNA in one step.</text>
</comment>
<proteinExistence type="inferred from homology"/>
<dbReference type="InterPro" id="IPR025156">
    <property type="entry name" value="RNase_M5_C"/>
</dbReference>
<comment type="similarity">
    <text evidence="11">Belongs to the ribonuclease M5 family.</text>
</comment>
<dbReference type="NCBIfam" id="TIGR00334">
    <property type="entry name" value="5S_RNA_mat_M5"/>
    <property type="match status" value="1"/>
</dbReference>
<dbReference type="InterPro" id="IPR004466">
    <property type="entry name" value="RNase_M5"/>
</dbReference>
<dbReference type="AlphaFoldDB" id="A0A1V4EVR6"/>
<keyword evidence="8 11" id="KW-0378">Hydrolase</keyword>
<dbReference type="SUPFAM" id="SSF110455">
    <property type="entry name" value="Toprim domain"/>
    <property type="match status" value="1"/>
</dbReference>
<evidence type="ECO:0000256" key="9">
    <source>
        <dbReference type="ARBA" id="ARBA00022842"/>
    </source>
</evidence>
<dbReference type="InterPro" id="IPR006171">
    <property type="entry name" value="TOPRIM_dom"/>
</dbReference>
<gene>
    <name evidence="11" type="primary">rnmV</name>
    <name evidence="14" type="ORF">B2M26_04420</name>
</gene>
<evidence type="ECO:0000256" key="12">
    <source>
        <dbReference type="NCBIfam" id="TIGR00334"/>
    </source>
</evidence>
<keyword evidence="2 11" id="KW-0690">Ribosome biogenesis</keyword>
<keyword evidence="15" id="KW-1185">Reference proteome</keyword>
<keyword evidence="10 11" id="KW-0694">RNA-binding</keyword>
<dbReference type="EMBL" id="MWPS01000012">
    <property type="protein sequence ID" value="OPG16854.1"/>
    <property type="molecule type" value="Genomic_DNA"/>
</dbReference>
<dbReference type="GO" id="GO:0043822">
    <property type="term" value="F:ribonuclease M5 activity"/>
    <property type="evidence" value="ECO:0007669"/>
    <property type="project" value="UniProtKB-UniRule"/>
</dbReference>
<keyword evidence="3 11" id="KW-0698">rRNA processing</keyword>
<keyword evidence="9" id="KW-0460">Magnesium</keyword>
<evidence type="ECO:0000256" key="6">
    <source>
        <dbReference type="ARBA" id="ARBA00022730"/>
    </source>
</evidence>
<dbReference type="GO" id="GO:0019843">
    <property type="term" value="F:rRNA binding"/>
    <property type="evidence" value="ECO:0007669"/>
    <property type="project" value="UniProtKB-KW"/>
</dbReference>
<keyword evidence="4 11" id="KW-0540">Nuclease</keyword>
<evidence type="ECO:0000259" key="13">
    <source>
        <dbReference type="PROSITE" id="PS50880"/>
    </source>
</evidence>
<dbReference type="SMART" id="SM00493">
    <property type="entry name" value="TOPRIM"/>
    <property type="match status" value="1"/>
</dbReference>
<evidence type="ECO:0000313" key="15">
    <source>
        <dbReference type="Proteomes" id="UP000190229"/>
    </source>
</evidence>
<evidence type="ECO:0000256" key="2">
    <source>
        <dbReference type="ARBA" id="ARBA00022517"/>
    </source>
</evidence>
<evidence type="ECO:0000256" key="11">
    <source>
        <dbReference type="HAMAP-Rule" id="MF_01469"/>
    </source>
</evidence>
<keyword evidence="1 11" id="KW-0963">Cytoplasm</keyword>
<dbReference type="GO" id="GO:0005737">
    <property type="term" value="C:cytoplasm"/>
    <property type="evidence" value="ECO:0007669"/>
    <property type="project" value="UniProtKB-SubCell"/>
</dbReference>